<dbReference type="AlphaFoldDB" id="A0A9Q3DQG3"/>
<comment type="caution">
    <text evidence="2">The sequence shown here is derived from an EMBL/GenBank/DDBJ whole genome shotgun (WGS) entry which is preliminary data.</text>
</comment>
<evidence type="ECO:0000256" key="1">
    <source>
        <dbReference type="SAM" id="Phobius"/>
    </source>
</evidence>
<reference evidence="2" key="1">
    <citation type="submission" date="2021-03" db="EMBL/GenBank/DDBJ databases">
        <title>Draft genome sequence of rust myrtle Austropuccinia psidii MF-1, a brazilian biotype.</title>
        <authorList>
            <person name="Quecine M.C."/>
            <person name="Pachon D.M.R."/>
            <person name="Bonatelli M.L."/>
            <person name="Correr F.H."/>
            <person name="Franceschini L.M."/>
            <person name="Leite T.F."/>
            <person name="Margarido G.R.A."/>
            <person name="Almeida C.A."/>
            <person name="Ferrarezi J.A."/>
            <person name="Labate C.A."/>
        </authorList>
    </citation>
    <scope>NUCLEOTIDE SEQUENCE</scope>
    <source>
        <strain evidence="2">MF-1</strain>
    </source>
</reference>
<sequence>MLITLRPRDSSTPATPPWQSPILTLPHQHVILHTPYNAYTPAVPYRYVSSPACPCLPSPILTLLCLCILLSTLTMLMLLQCPLIFSINHPYDCTMFVFCPNP</sequence>
<gene>
    <name evidence="2" type="ORF">O181_044471</name>
</gene>
<accession>A0A9Q3DQG3</accession>
<name>A0A9Q3DQG3_9BASI</name>
<proteinExistence type="predicted"/>
<keyword evidence="1" id="KW-1133">Transmembrane helix</keyword>
<dbReference type="EMBL" id="AVOT02018115">
    <property type="protein sequence ID" value="MBW0504756.1"/>
    <property type="molecule type" value="Genomic_DNA"/>
</dbReference>
<keyword evidence="3" id="KW-1185">Reference proteome</keyword>
<feature type="transmembrane region" description="Helical" evidence="1">
    <location>
        <begin position="60"/>
        <end position="79"/>
    </location>
</feature>
<keyword evidence="1" id="KW-0812">Transmembrane</keyword>
<keyword evidence="1" id="KW-0472">Membrane</keyword>
<dbReference type="Proteomes" id="UP000765509">
    <property type="component" value="Unassembled WGS sequence"/>
</dbReference>
<protein>
    <submittedName>
        <fullName evidence="2">Uncharacterized protein</fullName>
    </submittedName>
</protein>
<organism evidence="2 3">
    <name type="scientific">Austropuccinia psidii MF-1</name>
    <dbReference type="NCBI Taxonomy" id="1389203"/>
    <lineage>
        <taxon>Eukaryota</taxon>
        <taxon>Fungi</taxon>
        <taxon>Dikarya</taxon>
        <taxon>Basidiomycota</taxon>
        <taxon>Pucciniomycotina</taxon>
        <taxon>Pucciniomycetes</taxon>
        <taxon>Pucciniales</taxon>
        <taxon>Sphaerophragmiaceae</taxon>
        <taxon>Austropuccinia</taxon>
    </lineage>
</organism>
<evidence type="ECO:0000313" key="2">
    <source>
        <dbReference type="EMBL" id="MBW0504756.1"/>
    </source>
</evidence>
<evidence type="ECO:0000313" key="3">
    <source>
        <dbReference type="Proteomes" id="UP000765509"/>
    </source>
</evidence>